<evidence type="ECO:0000313" key="1">
    <source>
        <dbReference type="EMBL" id="KAB5608397.1"/>
    </source>
</evidence>
<keyword evidence="2" id="KW-1185">Reference proteome</keyword>
<sequence>MNAPTLARIYTRDMLADALDVALDSLDLTVTARNRDDETDWQDVTMIADAMYGAAGIETDIGELLEES</sequence>
<gene>
    <name evidence="1" type="ORF">EHS19_01885</name>
</gene>
<organism evidence="1 2">
    <name type="scientific">Bifidobacterium jacchi</name>
    <dbReference type="NCBI Taxonomy" id="2490545"/>
    <lineage>
        <taxon>Bacteria</taxon>
        <taxon>Bacillati</taxon>
        <taxon>Actinomycetota</taxon>
        <taxon>Actinomycetes</taxon>
        <taxon>Bifidobacteriales</taxon>
        <taxon>Bifidobacteriaceae</taxon>
        <taxon>Bifidobacterium</taxon>
    </lineage>
</organism>
<proteinExistence type="predicted"/>
<dbReference type="EMBL" id="RQSP01000003">
    <property type="protein sequence ID" value="KAB5608397.1"/>
    <property type="molecule type" value="Genomic_DNA"/>
</dbReference>
<protein>
    <submittedName>
        <fullName evidence="1">Uncharacterized protein</fullName>
    </submittedName>
</protein>
<accession>A0A5N5RM75</accession>
<name>A0A5N5RM75_9BIFI</name>
<evidence type="ECO:0000313" key="2">
    <source>
        <dbReference type="Proteomes" id="UP000326336"/>
    </source>
</evidence>
<dbReference type="RefSeq" id="WP_151916094.1">
    <property type="nucleotide sequence ID" value="NZ_RQSP01000003.1"/>
</dbReference>
<dbReference type="AlphaFoldDB" id="A0A5N5RM75"/>
<reference evidence="1 2" key="1">
    <citation type="journal article" date="2019" name="Int. J. Syst. Evol. Microbiol.">
        <title>Bifidobacterium jacchi sp. nov., isolated from the faeces of a baby common marmoset (Callithrix jacchus).</title>
        <authorList>
            <person name="Modesto M."/>
            <person name="Watanabe K."/>
            <person name="Arita M."/>
            <person name="Satti M."/>
            <person name="Oki K."/>
            <person name="Sciavilla P."/>
            <person name="Patavino C."/>
            <person name="Camma C."/>
            <person name="Michelini S."/>
            <person name="Sgorbati B."/>
            <person name="Mattarelli P."/>
        </authorList>
    </citation>
    <scope>NUCLEOTIDE SEQUENCE [LARGE SCALE GENOMIC DNA]</scope>
    <source>
        <strain evidence="1 2">MRM 9.3</strain>
    </source>
</reference>
<comment type="caution">
    <text evidence="1">The sequence shown here is derived from an EMBL/GenBank/DDBJ whole genome shotgun (WGS) entry which is preliminary data.</text>
</comment>
<dbReference type="Proteomes" id="UP000326336">
    <property type="component" value="Unassembled WGS sequence"/>
</dbReference>